<dbReference type="Proteomes" id="UP000278035">
    <property type="component" value="Chromosome"/>
</dbReference>
<accession>A0A3G8LXM0</accession>
<reference evidence="3" key="1">
    <citation type="submission" date="2018-11" db="EMBL/GenBank/DDBJ databases">
        <title>Shewanella sp. M2.</title>
        <authorList>
            <person name="Hwang Y.J."/>
            <person name="Hwang C.Y."/>
        </authorList>
    </citation>
    <scope>NUCLEOTIDE SEQUENCE [LARGE SCALE GENOMIC DNA]</scope>
    <source>
        <strain evidence="3">LMG 19866</strain>
    </source>
</reference>
<dbReference type="Pfam" id="PF04230">
    <property type="entry name" value="PS_pyruv_trans"/>
    <property type="match status" value="1"/>
</dbReference>
<dbReference type="InterPro" id="IPR007345">
    <property type="entry name" value="Polysacch_pyruvyl_Trfase"/>
</dbReference>
<dbReference type="KEGG" id="slj:EGC82_14420"/>
<evidence type="ECO:0000259" key="1">
    <source>
        <dbReference type="Pfam" id="PF04230"/>
    </source>
</evidence>
<dbReference type="AlphaFoldDB" id="A0A3G8LXM0"/>
<name>A0A3G8LXM0_9GAMM</name>
<protein>
    <submittedName>
        <fullName evidence="2">Pyruvyl transferase</fullName>
    </submittedName>
</protein>
<gene>
    <name evidence="2" type="ORF">EGC82_14420</name>
</gene>
<evidence type="ECO:0000313" key="2">
    <source>
        <dbReference type="EMBL" id="AZG73845.1"/>
    </source>
</evidence>
<dbReference type="GO" id="GO:0016740">
    <property type="term" value="F:transferase activity"/>
    <property type="evidence" value="ECO:0007669"/>
    <property type="project" value="UniProtKB-KW"/>
</dbReference>
<dbReference type="EMBL" id="CP034015">
    <property type="protein sequence ID" value="AZG73845.1"/>
    <property type="molecule type" value="Genomic_DNA"/>
</dbReference>
<sequence>MKLTFFESNPPNFGDELNKYLWENLIEPGFLDEDESTLFIGVGSILWDDYPLDAKKIVMGSGYGGYTKIPNVNDGSWDIAFVRGPRTAQLLNIDKSKVITDAAILTRYLQLPKVDLADKPISRIGFMPHYQSIQRACWKDVCDLAGIQYLDPTEPDVMSTLAKIKNCDFIISEAMHGVILADTLRVPWVPIQPKVEIHRNKWFDWAESMDLSLSFNTCPNSSILDLWSSVSGLRATGSRSIFVRDKLKVVNSVLIKNAANVLSRFTINDAFLSSDNIFEVNSAKALEVLSSKCKLIRGIG</sequence>
<keyword evidence="3" id="KW-1185">Reference proteome</keyword>
<keyword evidence="2" id="KW-0808">Transferase</keyword>
<feature type="domain" description="Polysaccharide pyruvyl transferase" evidence="1">
    <location>
        <begin position="12"/>
        <end position="191"/>
    </location>
</feature>
<evidence type="ECO:0000313" key="3">
    <source>
        <dbReference type="Proteomes" id="UP000278035"/>
    </source>
</evidence>
<dbReference type="OrthoDB" id="9803627at2"/>
<dbReference type="RefSeq" id="WP_124731378.1">
    <property type="nucleotide sequence ID" value="NZ_CP034015.1"/>
</dbReference>
<proteinExistence type="predicted"/>
<organism evidence="2 3">
    <name type="scientific">Shewanella livingstonensis</name>
    <dbReference type="NCBI Taxonomy" id="150120"/>
    <lineage>
        <taxon>Bacteria</taxon>
        <taxon>Pseudomonadati</taxon>
        <taxon>Pseudomonadota</taxon>
        <taxon>Gammaproteobacteria</taxon>
        <taxon>Alteromonadales</taxon>
        <taxon>Shewanellaceae</taxon>
        <taxon>Shewanella</taxon>
    </lineage>
</organism>